<dbReference type="InterPro" id="IPR051610">
    <property type="entry name" value="GPI/OXD"/>
</dbReference>
<evidence type="ECO:0000256" key="1">
    <source>
        <dbReference type="ARBA" id="ARBA00022723"/>
    </source>
</evidence>
<dbReference type="RefSeq" id="WP_145025349.1">
    <property type="nucleotide sequence ID" value="NZ_VLLN01000032.1"/>
</dbReference>
<keyword evidence="4" id="KW-1185">Reference proteome</keyword>
<comment type="caution">
    <text evidence="3">The sequence shown here is derived from an EMBL/GenBank/DDBJ whole genome shotgun (WGS) entry which is preliminary data.</text>
</comment>
<sequence length="134" mass="14999">MSEEKVEQTKRALNLDPAKEGKVVMRGTAEEKSLREIVRMLDADILESEQFMGGLATFNTGITEPLHVHPDAEEINIILEGEGLLITDKDVITCRPGEWQFIPKGVPHSHSNENEANFRFAWLYSPPTKSVPKG</sequence>
<dbReference type="PANTHER" id="PTHR35848">
    <property type="entry name" value="OXALATE-BINDING PROTEIN"/>
    <property type="match status" value="1"/>
</dbReference>
<dbReference type="SUPFAM" id="SSF51182">
    <property type="entry name" value="RmlC-like cupins"/>
    <property type="match status" value="1"/>
</dbReference>
<keyword evidence="1" id="KW-0479">Metal-binding</keyword>
<organism evidence="3 4">
    <name type="scientific">Geobacter argillaceus</name>
    <dbReference type="NCBI Taxonomy" id="345631"/>
    <lineage>
        <taxon>Bacteria</taxon>
        <taxon>Pseudomonadati</taxon>
        <taxon>Thermodesulfobacteriota</taxon>
        <taxon>Desulfuromonadia</taxon>
        <taxon>Geobacterales</taxon>
        <taxon>Geobacteraceae</taxon>
        <taxon>Geobacter</taxon>
    </lineage>
</organism>
<dbReference type="PANTHER" id="PTHR35848:SF6">
    <property type="entry name" value="CUPIN TYPE-2 DOMAIN-CONTAINING PROTEIN"/>
    <property type="match status" value="1"/>
</dbReference>
<accession>A0A562V8A8</accession>
<protein>
    <submittedName>
        <fullName evidence="3">Cupin domain-containing protein</fullName>
    </submittedName>
</protein>
<evidence type="ECO:0000313" key="3">
    <source>
        <dbReference type="EMBL" id="TWJ14028.1"/>
    </source>
</evidence>
<dbReference type="InterPro" id="IPR014710">
    <property type="entry name" value="RmlC-like_jellyroll"/>
</dbReference>
<dbReference type="AlphaFoldDB" id="A0A562V8A8"/>
<reference evidence="3 4" key="1">
    <citation type="submission" date="2019-07" db="EMBL/GenBank/DDBJ databases">
        <title>Genomic Encyclopedia of Archaeal and Bacterial Type Strains, Phase II (KMG-II): from individual species to whole genera.</title>
        <authorList>
            <person name="Goeker M."/>
        </authorList>
    </citation>
    <scope>NUCLEOTIDE SEQUENCE [LARGE SCALE GENOMIC DNA]</scope>
    <source>
        <strain evidence="3 4">ATCC BAA-1139</strain>
    </source>
</reference>
<dbReference type="Gene3D" id="2.60.120.10">
    <property type="entry name" value="Jelly Rolls"/>
    <property type="match status" value="1"/>
</dbReference>
<dbReference type="InterPro" id="IPR011051">
    <property type="entry name" value="RmlC_Cupin_sf"/>
</dbReference>
<evidence type="ECO:0000313" key="4">
    <source>
        <dbReference type="Proteomes" id="UP000319449"/>
    </source>
</evidence>
<name>A0A562V8A8_9BACT</name>
<feature type="domain" description="Cupin type-2" evidence="2">
    <location>
        <begin position="55"/>
        <end position="124"/>
    </location>
</feature>
<dbReference type="OrthoDB" id="2620172at2"/>
<evidence type="ECO:0000259" key="2">
    <source>
        <dbReference type="Pfam" id="PF07883"/>
    </source>
</evidence>
<dbReference type="InterPro" id="IPR013096">
    <property type="entry name" value="Cupin_2"/>
</dbReference>
<proteinExistence type="predicted"/>
<dbReference type="CDD" id="cd02208">
    <property type="entry name" value="cupin_RmlC-like"/>
    <property type="match status" value="1"/>
</dbReference>
<dbReference type="EMBL" id="VLLN01000032">
    <property type="protein sequence ID" value="TWJ14028.1"/>
    <property type="molecule type" value="Genomic_DNA"/>
</dbReference>
<dbReference type="Pfam" id="PF07883">
    <property type="entry name" value="Cupin_2"/>
    <property type="match status" value="1"/>
</dbReference>
<dbReference type="GO" id="GO:0046872">
    <property type="term" value="F:metal ion binding"/>
    <property type="evidence" value="ECO:0007669"/>
    <property type="project" value="UniProtKB-KW"/>
</dbReference>
<gene>
    <name evidence="3" type="ORF">JN12_03599</name>
</gene>
<dbReference type="Proteomes" id="UP000319449">
    <property type="component" value="Unassembled WGS sequence"/>
</dbReference>